<keyword evidence="3" id="KW-1185">Reference proteome</keyword>
<keyword evidence="1" id="KW-1133">Transmembrane helix</keyword>
<proteinExistence type="predicted"/>
<sequence length="298" mass="31533">MGMPETHTGPAARAGSRSRLSTGSELAFTGQCIVAGAVFLATSGMRDDHGLGIDSSVFVAVPLMTLVVVVAAYLHRLLFTLPVMALTRELGRPWSAPLWGGGVAAAYAGLAADAWDLPYGWTLLWIAGPGVLPVVAASYAHHRSLGWTGTAARVGAATGIALLLCAFGAFLLERTGIGAYEPPRLERERYAGEWTGGGGAYRLRLGENGEAVAENLALVAPAGVWDGCSGTGTWTFERGRESGGLFDRARDRVTLRIEGCGALRDWQVAGTAERPELFSVMGDPDDLHPRYAETLHRL</sequence>
<accession>A0A5J6JGI5</accession>
<evidence type="ECO:0000313" key="2">
    <source>
        <dbReference type="EMBL" id="QEV46936.1"/>
    </source>
</evidence>
<organism evidence="2 3">
    <name type="scientific">Streptomyces vinaceus</name>
    <dbReference type="NCBI Taxonomy" id="1960"/>
    <lineage>
        <taxon>Bacteria</taxon>
        <taxon>Bacillati</taxon>
        <taxon>Actinomycetota</taxon>
        <taxon>Actinomycetes</taxon>
        <taxon>Kitasatosporales</taxon>
        <taxon>Streptomycetaceae</taxon>
        <taxon>Streptomyces</taxon>
    </lineage>
</organism>
<dbReference type="GeneID" id="95612666"/>
<protein>
    <submittedName>
        <fullName evidence="2">Uncharacterized protein</fullName>
    </submittedName>
</protein>
<feature type="transmembrane region" description="Helical" evidence="1">
    <location>
        <begin position="152"/>
        <end position="172"/>
    </location>
</feature>
<evidence type="ECO:0000313" key="3">
    <source>
        <dbReference type="Proteomes" id="UP000325563"/>
    </source>
</evidence>
<name>A0A5J6JGI5_STRVI</name>
<dbReference type="AlphaFoldDB" id="A0A5J6JGI5"/>
<keyword evidence="1" id="KW-0812">Transmembrane</keyword>
<dbReference type="RefSeq" id="WP_150528678.1">
    <property type="nucleotide sequence ID" value="NZ_BNBW01000013.1"/>
</dbReference>
<keyword evidence="1" id="KW-0472">Membrane</keyword>
<dbReference type="KEGG" id="svn:CP980_19180"/>
<feature type="transmembrane region" description="Helical" evidence="1">
    <location>
        <begin position="57"/>
        <end position="74"/>
    </location>
</feature>
<feature type="transmembrane region" description="Helical" evidence="1">
    <location>
        <begin position="119"/>
        <end position="140"/>
    </location>
</feature>
<reference evidence="2 3" key="1">
    <citation type="submission" date="2017-09" db="EMBL/GenBank/DDBJ databases">
        <authorList>
            <person name="Lee N."/>
            <person name="Cho B.-K."/>
        </authorList>
    </citation>
    <scope>NUCLEOTIDE SEQUENCE [LARGE SCALE GENOMIC DNA]</scope>
    <source>
        <strain evidence="2 3">ATCC 27476</strain>
    </source>
</reference>
<evidence type="ECO:0000256" key="1">
    <source>
        <dbReference type="SAM" id="Phobius"/>
    </source>
</evidence>
<dbReference type="Proteomes" id="UP000325563">
    <property type="component" value="Chromosome"/>
</dbReference>
<gene>
    <name evidence="2" type="ORF">CP980_19180</name>
</gene>
<dbReference type="EMBL" id="CP023692">
    <property type="protein sequence ID" value="QEV46936.1"/>
    <property type="molecule type" value="Genomic_DNA"/>
</dbReference>
<feature type="transmembrane region" description="Helical" evidence="1">
    <location>
        <begin position="26"/>
        <end position="45"/>
    </location>
</feature>